<comment type="caution">
    <text evidence="1">The sequence shown here is derived from an EMBL/GenBank/DDBJ whole genome shotgun (WGS) entry which is preliminary data.</text>
</comment>
<dbReference type="HOGENOM" id="CLU_2293316_0_0_1"/>
<reference evidence="1 2" key="1">
    <citation type="journal article" date="2014" name="Genome Announc.">
        <title>Draft genome sequence of Sclerotinia borealis, a psychrophilic plant pathogenic fungus.</title>
        <authorList>
            <person name="Mardanov A.V."/>
            <person name="Beletsky A.V."/>
            <person name="Kadnikov V.V."/>
            <person name="Ignatov A.N."/>
            <person name="Ravin N.V."/>
        </authorList>
    </citation>
    <scope>NUCLEOTIDE SEQUENCE [LARGE SCALE GENOMIC DNA]</scope>
    <source>
        <strain evidence="2">F-4157</strain>
    </source>
</reference>
<keyword evidence="2" id="KW-1185">Reference proteome</keyword>
<evidence type="ECO:0000313" key="1">
    <source>
        <dbReference type="EMBL" id="ESZ98253.1"/>
    </source>
</evidence>
<dbReference type="EMBL" id="AYSA01000046">
    <property type="protein sequence ID" value="ESZ98253.1"/>
    <property type="molecule type" value="Genomic_DNA"/>
</dbReference>
<organism evidence="1 2">
    <name type="scientific">Sclerotinia borealis (strain F-4128)</name>
    <dbReference type="NCBI Taxonomy" id="1432307"/>
    <lineage>
        <taxon>Eukaryota</taxon>
        <taxon>Fungi</taxon>
        <taxon>Dikarya</taxon>
        <taxon>Ascomycota</taxon>
        <taxon>Pezizomycotina</taxon>
        <taxon>Leotiomycetes</taxon>
        <taxon>Helotiales</taxon>
        <taxon>Sclerotiniaceae</taxon>
        <taxon>Sclerotinia</taxon>
    </lineage>
</organism>
<sequence>MSIASILNNVARHNSTCLTTGRREKITVEQSRYCPQAQRTRHGIVLWLGEQPNFAWEEQNADLDTDIREKTLVVDGNEDVYYTCKNILLARYVLSTAGFQI</sequence>
<gene>
    <name evidence="1" type="ORF">SBOR_1349</name>
</gene>
<proteinExistence type="predicted"/>
<protein>
    <submittedName>
        <fullName evidence="1">Uncharacterized protein</fullName>
    </submittedName>
</protein>
<accession>W9CQC4</accession>
<dbReference type="AlphaFoldDB" id="W9CQC4"/>
<evidence type="ECO:0000313" key="2">
    <source>
        <dbReference type="Proteomes" id="UP000019487"/>
    </source>
</evidence>
<dbReference type="Proteomes" id="UP000019487">
    <property type="component" value="Unassembled WGS sequence"/>
</dbReference>
<name>W9CQC4_SCLBF</name>